<name>A0A1H3RU22_9BACI</name>
<dbReference type="InterPro" id="IPR018060">
    <property type="entry name" value="HTH_AraC"/>
</dbReference>
<dbReference type="SUPFAM" id="SSF46689">
    <property type="entry name" value="Homeodomain-like"/>
    <property type="match status" value="2"/>
</dbReference>
<evidence type="ECO:0000259" key="4">
    <source>
        <dbReference type="PROSITE" id="PS01124"/>
    </source>
</evidence>
<dbReference type="EMBL" id="FNPI01000009">
    <property type="protein sequence ID" value="SDZ29173.1"/>
    <property type="molecule type" value="Genomic_DNA"/>
</dbReference>
<keyword evidence="6" id="KW-1185">Reference proteome</keyword>
<dbReference type="SMART" id="SM00342">
    <property type="entry name" value="HTH_ARAC"/>
    <property type="match status" value="1"/>
</dbReference>
<evidence type="ECO:0000313" key="5">
    <source>
        <dbReference type="EMBL" id="SDZ29173.1"/>
    </source>
</evidence>
<keyword evidence="3" id="KW-0804">Transcription</keyword>
<sequence>MDNPLQRFKGLLSYIEANLRGTITLEMLARESGFSCFQIIRMFKKICGYSPSDYIRRRKILMSNADLFANREIADIARAYGFENERSYLRAFRSVYGVSPTKLINSKGEIVLFEPWKIVNMKEYSNSLVTEPLIKYFPGTTYTGEEKYYNSKDNHAEAKLLADEVSQAKRGIFTGIRMPCGSGTFSHRYISCWEDNPNHNTTHLLPDGKYGIFNYIGFHSLDEVGAHQLRRLMYVVIDSWAKKKNIRWKESFIEQVDISSLNYDYCEVRIMVPC</sequence>
<organism evidence="5 6">
    <name type="scientific">Evansella caseinilytica</name>
    <dbReference type="NCBI Taxonomy" id="1503961"/>
    <lineage>
        <taxon>Bacteria</taxon>
        <taxon>Bacillati</taxon>
        <taxon>Bacillota</taxon>
        <taxon>Bacilli</taxon>
        <taxon>Bacillales</taxon>
        <taxon>Bacillaceae</taxon>
        <taxon>Evansella</taxon>
    </lineage>
</organism>
<dbReference type="PROSITE" id="PS01124">
    <property type="entry name" value="HTH_ARAC_FAMILY_2"/>
    <property type="match status" value="1"/>
</dbReference>
<keyword evidence="1" id="KW-0805">Transcription regulation</keyword>
<evidence type="ECO:0000256" key="3">
    <source>
        <dbReference type="ARBA" id="ARBA00023163"/>
    </source>
</evidence>
<dbReference type="InterPro" id="IPR050959">
    <property type="entry name" value="MarA-like"/>
</dbReference>
<dbReference type="Pfam" id="PF12833">
    <property type="entry name" value="HTH_18"/>
    <property type="match status" value="1"/>
</dbReference>
<dbReference type="GO" id="GO:0003700">
    <property type="term" value="F:DNA-binding transcription factor activity"/>
    <property type="evidence" value="ECO:0007669"/>
    <property type="project" value="InterPro"/>
</dbReference>
<evidence type="ECO:0000256" key="2">
    <source>
        <dbReference type="ARBA" id="ARBA00023125"/>
    </source>
</evidence>
<dbReference type="GO" id="GO:0043565">
    <property type="term" value="F:sequence-specific DNA binding"/>
    <property type="evidence" value="ECO:0007669"/>
    <property type="project" value="InterPro"/>
</dbReference>
<dbReference type="Gene3D" id="1.10.10.60">
    <property type="entry name" value="Homeodomain-like"/>
    <property type="match status" value="2"/>
</dbReference>
<accession>A0A1H3RU22</accession>
<proteinExistence type="predicted"/>
<dbReference type="Proteomes" id="UP000198935">
    <property type="component" value="Unassembled WGS sequence"/>
</dbReference>
<dbReference type="PANTHER" id="PTHR47504:SF5">
    <property type="entry name" value="RIGHT ORIGIN-BINDING PROTEIN"/>
    <property type="match status" value="1"/>
</dbReference>
<dbReference type="InterPro" id="IPR009057">
    <property type="entry name" value="Homeodomain-like_sf"/>
</dbReference>
<protein>
    <submittedName>
        <fullName evidence="5">AraC-type DNA-binding protein</fullName>
    </submittedName>
</protein>
<dbReference type="PANTHER" id="PTHR47504">
    <property type="entry name" value="RIGHT ORIGIN-BINDING PROTEIN"/>
    <property type="match status" value="1"/>
</dbReference>
<reference evidence="6" key="1">
    <citation type="submission" date="2016-10" db="EMBL/GenBank/DDBJ databases">
        <authorList>
            <person name="Varghese N."/>
            <person name="Submissions S."/>
        </authorList>
    </citation>
    <scope>NUCLEOTIDE SEQUENCE [LARGE SCALE GENOMIC DNA]</scope>
    <source>
        <strain evidence="6">SP</strain>
    </source>
</reference>
<evidence type="ECO:0000256" key="1">
    <source>
        <dbReference type="ARBA" id="ARBA00023015"/>
    </source>
</evidence>
<evidence type="ECO:0000313" key="6">
    <source>
        <dbReference type="Proteomes" id="UP000198935"/>
    </source>
</evidence>
<gene>
    <name evidence="5" type="ORF">SAMN05421736_10954</name>
</gene>
<feature type="domain" description="HTH araC/xylS-type" evidence="4">
    <location>
        <begin position="9"/>
        <end position="106"/>
    </location>
</feature>
<keyword evidence="2 5" id="KW-0238">DNA-binding</keyword>
<dbReference type="AlphaFoldDB" id="A0A1H3RU22"/>
<dbReference type="STRING" id="1503961.SAMN05421736_10954"/>